<feature type="domain" description="Tse2 ADP-ribosyltransferase toxin" evidence="1">
    <location>
        <begin position="53"/>
        <end position="112"/>
    </location>
</feature>
<dbReference type="InterPro" id="IPR041018">
    <property type="entry name" value="ADPRTs_Tse2"/>
</dbReference>
<protein>
    <recommendedName>
        <fullName evidence="1">Tse2 ADP-ribosyltransferase toxin domain-containing protein</fullName>
    </recommendedName>
</protein>
<evidence type="ECO:0000313" key="2">
    <source>
        <dbReference type="EMBL" id="BBA34428.1"/>
    </source>
</evidence>
<keyword evidence="3" id="KW-1185">Reference proteome</keyword>
<dbReference type="Proteomes" id="UP000266313">
    <property type="component" value="Chromosome"/>
</dbReference>
<dbReference type="EMBL" id="AP017928">
    <property type="protein sequence ID" value="BBA34428.1"/>
    <property type="molecule type" value="Genomic_DNA"/>
</dbReference>
<dbReference type="KEGG" id="mmai:sS8_2476"/>
<evidence type="ECO:0000313" key="3">
    <source>
        <dbReference type="Proteomes" id="UP000266313"/>
    </source>
</evidence>
<evidence type="ECO:0000259" key="1">
    <source>
        <dbReference type="Pfam" id="PF18648"/>
    </source>
</evidence>
<reference evidence="2 3" key="1">
    <citation type="submission" date="2016-12" db="EMBL/GenBank/DDBJ databases">
        <title>Genome sequencing of Methylocaldum marinum.</title>
        <authorList>
            <person name="Takeuchi M."/>
            <person name="Kamagata Y."/>
            <person name="Hiraoka S."/>
            <person name="Oshima K."/>
            <person name="Hattori M."/>
            <person name="Iwasaki W."/>
        </authorList>
    </citation>
    <scope>NUCLEOTIDE SEQUENCE [LARGE SCALE GENOMIC DNA]</scope>
    <source>
        <strain evidence="2 3">S8</strain>
    </source>
</reference>
<dbReference type="RefSeq" id="WP_119629842.1">
    <property type="nucleotide sequence ID" value="NZ_AP017928.1"/>
</dbReference>
<accession>A0A250KS07</accession>
<name>A0A250KS07_9GAMM</name>
<dbReference type="OrthoDB" id="6196254at2"/>
<dbReference type="Pfam" id="PF18648">
    <property type="entry name" value="ADPRTs_Tse2"/>
    <property type="match status" value="1"/>
</dbReference>
<organism evidence="2 3">
    <name type="scientific">Methylocaldum marinum</name>
    <dbReference type="NCBI Taxonomy" id="1432792"/>
    <lineage>
        <taxon>Bacteria</taxon>
        <taxon>Pseudomonadati</taxon>
        <taxon>Pseudomonadota</taxon>
        <taxon>Gammaproteobacteria</taxon>
        <taxon>Methylococcales</taxon>
        <taxon>Methylococcaceae</taxon>
        <taxon>Methylocaldum</taxon>
    </lineage>
</organism>
<dbReference type="AlphaFoldDB" id="A0A250KS07"/>
<sequence>MYPREFYIIPEEVFRLGNTNSPKLSNVRPRDIQVMDINGVPVVIANGKGISVFDKEGISLSPMSGWVWRFSPNTRFPHGLKLVQDKPHHFCIAPTQNMPLDKYKGLLEEMALGAKRVFKKEGKLA</sequence>
<proteinExistence type="predicted"/>
<gene>
    <name evidence="2" type="ORF">sS8_2476</name>
</gene>